<reference evidence="5" key="2">
    <citation type="submission" date="2014-05" db="EMBL/GenBank/DDBJ databases">
        <title>Molecular characterization of four CTV isolates from different geographical regions of India: phylogenetic and recombination analysis.</title>
        <authorList>
            <person name="Sharma S.K."/>
            <person name="Tarafdar A."/>
            <person name="Biswas K.K."/>
        </authorList>
    </citation>
    <scope>NUCLEOTIDE SEQUENCE</scope>
    <source>
        <strain evidence="5">CTV-G28</strain>
    </source>
</reference>
<dbReference type="Pfam" id="PF01785">
    <property type="entry name" value="Closter_coat"/>
    <property type="match status" value="1"/>
</dbReference>
<name>A0A076V8L6_9CLOS</name>
<dbReference type="EMBL" id="KJ914661">
    <property type="protein sequence ID" value="AIK23270.1"/>
    <property type="molecule type" value="Genomic_RNA"/>
</dbReference>
<evidence type="ECO:0000313" key="5">
    <source>
        <dbReference type="EMBL" id="AIK23270.1"/>
    </source>
</evidence>
<accession>A0A076V8L6</accession>
<evidence type="ECO:0000313" key="4">
    <source>
        <dbReference type="EMBL" id="AIK23250.1"/>
    </source>
</evidence>
<comment type="subcellular location">
    <subcellularLocation>
        <location evidence="1">Virion</location>
    </subcellularLocation>
</comment>
<proteinExistence type="predicted"/>
<organism evidence="5">
    <name type="scientific">Citrus tristeza virus</name>
    <dbReference type="NCBI Taxonomy" id="12162"/>
    <lineage>
        <taxon>Viruses</taxon>
        <taxon>Riboviria</taxon>
        <taxon>Orthornavirae</taxon>
        <taxon>Kitrinoviricota</taxon>
        <taxon>Alsuviricetes</taxon>
        <taxon>Martellivirales</taxon>
        <taxon>Closteroviridae</taxon>
        <taxon>Closterovirus</taxon>
        <taxon>Closterovirus tristezae</taxon>
    </lineage>
</organism>
<keyword evidence="3" id="KW-0946">Virion</keyword>
<evidence type="ECO:0000256" key="3">
    <source>
        <dbReference type="ARBA" id="ARBA00022844"/>
    </source>
</evidence>
<evidence type="ECO:0000256" key="2">
    <source>
        <dbReference type="ARBA" id="ARBA00022561"/>
    </source>
</evidence>
<reference evidence="4" key="1">
    <citation type="submission" date="2013-07" db="EMBL/GenBank/DDBJ databases">
        <title>Molecular characterization of Indian Citrus tristeza virus isolates based on 3' half genome.</title>
        <authorList>
            <person name="Kumar A."/>
            <person name="Sharma S.K."/>
            <person name="Biswas K.K."/>
        </authorList>
    </citation>
    <scope>NUCLEOTIDE SEQUENCE</scope>
    <source>
        <strain evidence="4">G28</strain>
    </source>
</reference>
<protein>
    <submittedName>
        <fullName evidence="5">p27</fullName>
    </submittedName>
</protein>
<dbReference type="InterPro" id="IPR002679">
    <property type="entry name" value="Closter_coat"/>
</dbReference>
<dbReference type="GO" id="GO:0019028">
    <property type="term" value="C:viral capsid"/>
    <property type="evidence" value="ECO:0007669"/>
    <property type="project" value="UniProtKB-KW"/>
</dbReference>
<sequence>MAGHTILPKTDDKEMDPVSAAVPGKCPDVIEKFVANRSVDALIEGVISKLDTNSIYEDSTEKFTGEHLKYVMVTMDTFLLENYKTKTEDLLVHLAMIQKRLCTISTSTKTKFRDKGCISYVQGGSRYKLLDKVVFPFIISKFTDRETPNALRKYACTFEELHLCMARLRPDLYENKRTTKAGTPHLKGYLAADFLSGSLPGYSEHERGIILRASESMLARRQGYEEATELLNLRDLGKYI</sequence>
<evidence type="ECO:0000256" key="1">
    <source>
        <dbReference type="ARBA" id="ARBA00004328"/>
    </source>
</evidence>
<keyword evidence="2" id="KW-0167">Capsid protein</keyword>
<dbReference type="EMBL" id="KF484516">
    <property type="protein sequence ID" value="AIK23250.1"/>
    <property type="molecule type" value="Genomic_RNA"/>
</dbReference>